<dbReference type="Proteomes" id="UP000198462">
    <property type="component" value="Unassembled WGS sequence"/>
</dbReference>
<keyword evidence="3" id="KW-1185">Reference proteome</keyword>
<dbReference type="PANTHER" id="PTHR34219">
    <property type="entry name" value="IRON-REGULATED INNER MEMBRANE PROTEIN-RELATED"/>
    <property type="match status" value="1"/>
</dbReference>
<sequence>MAGMNLKRIVKPGLAAHTTLGLVTAVLLYIICLSGTVLVLYEEWQRAEQPNAPEMAAPSPDAVQRAIETVLASEADSPPTTHLYVHFPTEGLPRTTITTDSQAVHVDADGAVAMPEENAWSEFLYALHYRLNLPALWGITLVGALGAAMLALIITGIIAHPRIFRDAFRLRARDKGGVGVTDWHNRLGVWTLPFGIAIALTGAVIGLATVAAYGLADRYYEGDVAAVYAPLFGPERAEDPAPAPMPNVAPALRYIKDNYPEHRPTYIIAHDPMTAGQHVQLIAAPPRRLIFGEYFLFDAEGDFEGTAGLSDGPLGQQTSASVYSLHFGDYGGLAVKLAYILFGLALTVITATGMSIWFGKRARRGVHEPRLRAAWDGLVWGTPAMLVLTFVLRALFGNELFLAGFALPFAAIFWIGLLAVVCGAAASAGGVRLKAGLQAATPIGLVAAFVLLLV</sequence>
<accession>A0A219B2D5</accession>
<dbReference type="PANTHER" id="PTHR34219:SF3">
    <property type="entry name" value="BLL7967 PROTEIN"/>
    <property type="match status" value="1"/>
</dbReference>
<feature type="transmembrane region" description="Helical" evidence="1">
    <location>
        <begin position="135"/>
        <end position="159"/>
    </location>
</feature>
<keyword evidence="1" id="KW-0812">Transmembrane</keyword>
<feature type="transmembrane region" description="Helical" evidence="1">
    <location>
        <begin position="435"/>
        <end position="453"/>
    </location>
</feature>
<proteinExistence type="predicted"/>
<reference evidence="3" key="1">
    <citation type="submission" date="2017-05" db="EMBL/GenBank/DDBJ databases">
        <authorList>
            <person name="Lin X."/>
        </authorList>
    </citation>
    <scope>NUCLEOTIDE SEQUENCE [LARGE SCALE GENOMIC DNA]</scope>
    <source>
        <strain evidence="3">JLT2012</strain>
    </source>
</reference>
<feature type="transmembrane region" description="Helical" evidence="1">
    <location>
        <begin position="378"/>
        <end position="396"/>
    </location>
</feature>
<comment type="caution">
    <text evidence="2">The sequence shown here is derived from an EMBL/GenBank/DDBJ whole genome shotgun (WGS) entry which is preliminary data.</text>
</comment>
<evidence type="ECO:0000256" key="1">
    <source>
        <dbReference type="SAM" id="Phobius"/>
    </source>
</evidence>
<evidence type="ECO:0000313" key="2">
    <source>
        <dbReference type="EMBL" id="OWV32517.1"/>
    </source>
</evidence>
<feature type="transmembrane region" description="Helical" evidence="1">
    <location>
        <begin position="20"/>
        <end position="41"/>
    </location>
</feature>
<gene>
    <name evidence="2" type="ORF">B5C34_02970</name>
</gene>
<protein>
    <submittedName>
        <fullName evidence="2">Peptidase</fullName>
    </submittedName>
</protein>
<dbReference type="OrthoDB" id="9776609at2"/>
<keyword evidence="1" id="KW-1133">Transmembrane helix</keyword>
<feature type="transmembrane region" description="Helical" evidence="1">
    <location>
        <begin position="402"/>
        <end position="428"/>
    </location>
</feature>
<evidence type="ECO:0000313" key="3">
    <source>
        <dbReference type="Proteomes" id="UP000198462"/>
    </source>
</evidence>
<dbReference type="EMBL" id="NFZT01000001">
    <property type="protein sequence ID" value="OWV32517.1"/>
    <property type="molecule type" value="Genomic_DNA"/>
</dbReference>
<dbReference type="Pfam" id="PF03929">
    <property type="entry name" value="PepSY_TM"/>
    <property type="match status" value="1"/>
</dbReference>
<dbReference type="AlphaFoldDB" id="A0A219B2D5"/>
<feature type="transmembrane region" description="Helical" evidence="1">
    <location>
        <begin position="337"/>
        <end position="358"/>
    </location>
</feature>
<keyword evidence="1" id="KW-0472">Membrane</keyword>
<dbReference type="InterPro" id="IPR005625">
    <property type="entry name" value="PepSY-ass_TM"/>
</dbReference>
<organism evidence="2 3">
    <name type="scientific">Pacificimonas flava</name>
    <dbReference type="NCBI Taxonomy" id="1234595"/>
    <lineage>
        <taxon>Bacteria</taxon>
        <taxon>Pseudomonadati</taxon>
        <taxon>Pseudomonadota</taxon>
        <taxon>Alphaproteobacteria</taxon>
        <taxon>Sphingomonadales</taxon>
        <taxon>Sphingosinicellaceae</taxon>
        <taxon>Pacificimonas</taxon>
    </lineage>
</organism>
<feature type="transmembrane region" description="Helical" evidence="1">
    <location>
        <begin position="194"/>
        <end position="216"/>
    </location>
</feature>
<name>A0A219B2D5_9SPHN</name>